<keyword evidence="1" id="KW-0378">Hydrolase</keyword>
<evidence type="ECO:0000313" key="1">
    <source>
        <dbReference type="EMBL" id="RJO61195.1"/>
    </source>
</evidence>
<evidence type="ECO:0000313" key="2">
    <source>
        <dbReference type="Proteomes" id="UP000285655"/>
    </source>
</evidence>
<dbReference type="NCBIfam" id="TIGR02986">
    <property type="entry name" value="restrict_Alw26I"/>
    <property type="match status" value="1"/>
</dbReference>
<dbReference type="EMBL" id="QZJW01000026">
    <property type="protein sequence ID" value="RJO61195.1"/>
    <property type="molecule type" value="Genomic_DNA"/>
</dbReference>
<name>A0A419DDM6_9BACT</name>
<reference evidence="1 2" key="1">
    <citation type="journal article" date="2017" name="ISME J.">
        <title>Energy and carbon metabolisms in a deep terrestrial subsurface fluid microbial community.</title>
        <authorList>
            <person name="Momper L."/>
            <person name="Jungbluth S.P."/>
            <person name="Lee M.D."/>
            <person name="Amend J.P."/>
        </authorList>
    </citation>
    <scope>NUCLEOTIDE SEQUENCE [LARGE SCALE GENOMIC DNA]</scope>
    <source>
        <strain evidence="1">SURF_29</strain>
    </source>
</reference>
<dbReference type="EC" id="3.1.21.4" evidence="1"/>
<dbReference type="InterPro" id="IPR014328">
    <property type="entry name" value="Restrct_endonuc_II_Alw26I"/>
</dbReference>
<keyword evidence="1" id="KW-0255">Endonuclease</keyword>
<dbReference type="AlphaFoldDB" id="A0A419DDM6"/>
<accession>A0A419DDM6</accession>
<protein>
    <submittedName>
        <fullName evidence="1">Alw26I/Eco31I/Esp3I family type II restriction endonuclease</fullName>
        <ecNumber evidence="1">3.1.21.4</ecNumber>
    </submittedName>
</protein>
<sequence length="548" mass="63303">MVSSRIPKIHVVKIVKKWHISFMEAKEMAKPVYGRGKYQAHQNYIDYMGLIVKHPNFKGMPNATSENGKINWQVSSGKSTSFYKYYLERFEWWVKKANSLKVLGKGNSDDRFSITARLVSPTGYRPCRLCGKSQNVGYFYLNHVLTEYLNRETKTSLFSKKMPIDEAIKILSGIENEKQIEERLEKIFPERVDFFKKLGFSKEAFEKSNYIRSVYLSPGFMCNPPDRLDGFHDYCHLCRATKDPGRSPENLKSYLHDRRVFELWSDGDWLIADALYNSAGAGKCYICGKKLKKISPDHVGPLACGFKQLPLFLPTCGPCNSSKNRRMFLSDIEILIDYEKRTNESVASWQVQPLWDKYKLLVKNDRDAKELSDYMRAMQDFYLRTLYSLFENGYSEYLTTILHPEYALFKVKFDKLDSSDLTFASFSKTPINTKLRNSLSNRIIRIAFEELMLYQGKSIVDRKVRKIYVDNFSGKIDEVVTEAKKVPLSQDMKNWDKAIKANISSAKKESNISSLRSKKIDSKKYTALSKKLRQVFSILSGSTAIPLS</sequence>
<organism evidence="1 2">
    <name type="scientific">candidate division WS5 bacterium</name>
    <dbReference type="NCBI Taxonomy" id="2093353"/>
    <lineage>
        <taxon>Bacteria</taxon>
        <taxon>candidate division WS5</taxon>
    </lineage>
</organism>
<comment type="caution">
    <text evidence="1">The sequence shown here is derived from an EMBL/GenBank/DDBJ whole genome shotgun (WGS) entry which is preliminary data.</text>
</comment>
<proteinExistence type="predicted"/>
<keyword evidence="1" id="KW-0540">Nuclease</keyword>
<dbReference type="Proteomes" id="UP000285655">
    <property type="component" value="Unassembled WGS sequence"/>
</dbReference>
<dbReference type="GO" id="GO:0009036">
    <property type="term" value="F:type II site-specific deoxyribonuclease activity"/>
    <property type="evidence" value="ECO:0007669"/>
    <property type="project" value="UniProtKB-EC"/>
</dbReference>
<dbReference type="Pfam" id="PF09665">
    <property type="entry name" value="RE_Alw26IDE"/>
    <property type="match status" value="1"/>
</dbReference>
<gene>
    <name evidence="1" type="ORF">C4544_03430</name>
</gene>